<feature type="region of interest" description="Disordered" evidence="1">
    <location>
        <begin position="1"/>
        <end position="86"/>
    </location>
</feature>
<dbReference type="EMBL" id="UZAM01009534">
    <property type="protein sequence ID" value="VDP09399.1"/>
    <property type="molecule type" value="Genomic_DNA"/>
</dbReference>
<keyword evidence="3" id="KW-1185">Reference proteome</keyword>
<protein>
    <submittedName>
        <fullName evidence="2 4">Uncharacterized protein</fullName>
    </submittedName>
</protein>
<reference evidence="2 3" key="2">
    <citation type="submission" date="2018-11" db="EMBL/GenBank/DDBJ databases">
        <authorList>
            <consortium name="Pathogen Informatics"/>
        </authorList>
    </citation>
    <scope>NUCLEOTIDE SEQUENCE [LARGE SCALE GENOMIC DNA]</scope>
</reference>
<evidence type="ECO:0000256" key="1">
    <source>
        <dbReference type="SAM" id="MobiDB-lite"/>
    </source>
</evidence>
<gene>
    <name evidence="2" type="ORF">SBAD_LOCUS6161</name>
</gene>
<dbReference type="WBParaSite" id="SBAD_0000639901-mRNA-1">
    <property type="protein sequence ID" value="SBAD_0000639901-mRNA-1"/>
    <property type="gene ID" value="SBAD_0000639901"/>
</dbReference>
<proteinExistence type="predicted"/>
<feature type="compositionally biased region" description="Polar residues" evidence="1">
    <location>
        <begin position="62"/>
        <end position="74"/>
    </location>
</feature>
<accession>A0A183IRB4</accession>
<evidence type="ECO:0000313" key="3">
    <source>
        <dbReference type="Proteomes" id="UP000270296"/>
    </source>
</evidence>
<reference evidence="4" key="1">
    <citation type="submission" date="2016-06" db="UniProtKB">
        <authorList>
            <consortium name="WormBaseParasite"/>
        </authorList>
    </citation>
    <scope>IDENTIFICATION</scope>
</reference>
<evidence type="ECO:0000313" key="4">
    <source>
        <dbReference type="WBParaSite" id="SBAD_0000639901-mRNA-1"/>
    </source>
</evidence>
<dbReference type="AlphaFoldDB" id="A0A183IRB4"/>
<organism evidence="4">
    <name type="scientific">Soboliphyme baturini</name>
    <dbReference type="NCBI Taxonomy" id="241478"/>
    <lineage>
        <taxon>Eukaryota</taxon>
        <taxon>Metazoa</taxon>
        <taxon>Ecdysozoa</taxon>
        <taxon>Nematoda</taxon>
        <taxon>Enoplea</taxon>
        <taxon>Dorylaimia</taxon>
        <taxon>Dioctophymatida</taxon>
        <taxon>Dioctophymatoidea</taxon>
        <taxon>Soboliphymatidae</taxon>
        <taxon>Soboliphyme</taxon>
    </lineage>
</organism>
<name>A0A183IRB4_9BILA</name>
<feature type="compositionally biased region" description="Polar residues" evidence="1">
    <location>
        <begin position="19"/>
        <end position="29"/>
    </location>
</feature>
<evidence type="ECO:0000313" key="2">
    <source>
        <dbReference type="EMBL" id="VDP09399.1"/>
    </source>
</evidence>
<sequence>MQLPLRAGQHRKMRRQDYTTRPSNHSHGQVTGVRDATRCDALYRNTEPSDRRSKTEERVQWTDGQTGTRGQQYVQARRNTRHVEAK</sequence>
<dbReference type="Proteomes" id="UP000270296">
    <property type="component" value="Unassembled WGS sequence"/>
</dbReference>
<feature type="compositionally biased region" description="Basic and acidic residues" evidence="1">
    <location>
        <begin position="47"/>
        <end position="60"/>
    </location>
</feature>